<organism evidence="2">
    <name type="scientific">Arundo donax</name>
    <name type="common">Giant reed</name>
    <name type="synonym">Donax arundinaceus</name>
    <dbReference type="NCBI Taxonomy" id="35708"/>
    <lineage>
        <taxon>Eukaryota</taxon>
        <taxon>Viridiplantae</taxon>
        <taxon>Streptophyta</taxon>
        <taxon>Embryophyta</taxon>
        <taxon>Tracheophyta</taxon>
        <taxon>Spermatophyta</taxon>
        <taxon>Magnoliopsida</taxon>
        <taxon>Liliopsida</taxon>
        <taxon>Poales</taxon>
        <taxon>Poaceae</taxon>
        <taxon>PACMAD clade</taxon>
        <taxon>Arundinoideae</taxon>
        <taxon>Arundineae</taxon>
        <taxon>Arundo</taxon>
    </lineage>
</organism>
<feature type="transmembrane region" description="Helical" evidence="1">
    <location>
        <begin position="47"/>
        <end position="67"/>
    </location>
</feature>
<accession>A0A0A8YW22</accession>
<keyword evidence="1" id="KW-0472">Membrane</keyword>
<reference evidence="2" key="2">
    <citation type="journal article" date="2015" name="Data Brief">
        <title>Shoot transcriptome of the giant reed, Arundo donax.</title>
        <authorList>
            <person name="Barrero R.A."/>
            <person name="Guerrero F.D."/>
            <person name="Moolhuijzen P."/>
            <person name="Goolsby J.A."/>
            <person name="Tidwell J."/>
            <person name="Bellgard S.E."/>
            <person name="Bellgard M.I."/>
        </authorList>
    </citation>
    <scope>NUCLEOTIDE SEQUENCE</scope>
    <source>
        <tissue evidence="2">Shoot tissue taken approximately 20 cm above the soil surface</tissue>
    </source>
</reference>
<proteinExistence type="predicted"/>
<evidence type="ECO:0000313" key="2">
    <source>
        <dbReference type="EMBL" id="JAD30801.1"/>
    </source>
</evidence>
<name>A0A0A8YW22_ARUDO</name>
<evidence type="ECO:0000256" key="1">
    <source>
        <dbReference type="SAM" id="Phobius"/>
    </source>
</evidence>
<sequence>MLSCLQDKHNCELCPLPSMPFADHSPNNTCKSSRAIFYNFSKLDRRLTSSIFSVCCIVCWLIVFLYLKEHPYAVKQERLRGAATSWQCT</sequence>
<reference evidence="2" key="1">
    <citation type="submission" date="2014-09" db="EMBL/GenBank/DDBJ databases">
        <authorList>
            <person name="Magalhaes I.L.F."/>
            <person name="Oliveira U."/>
            <person name="Santos F.R."/>
            <person name="Vidigal T.H.D.A."/>
            <person name="Brescovit A.D."/>
            <person name="Santos A.J."/>
        </authorList>
    </citation>
    <scope>NUCLEOTIDE SEQUENCE</scope>
    <source>
        <tissue evidence="2">Shoot tissue taken approximately 20 cm above the soil surface</tissue>
    </source>
</reference>
<dbReference type="EMBL" id="GBRH01267094">
    <property type="protein sequence ID" value="JAD30801.1"/>
    <property type="molecule type" value="Transcribed_RNA"/>
</dbReference>
<keyword evidence="1" id="KW-1133">Transmembrane helix</keyword>
<dbReference type="AlphaFoldDB" id="A0A0A8YW22"/>
<keyword evidence="1" id="KW-0812">Transmembrane</keyword>
<protein>
    <submittedName>
        <fullName evidence="2">Uncharacterized protein</fullName>
    </submittedName>
</protein>